<comment type="caution">
    <text evidence="2">The sequence shown here is derived from an EMBL/GenBank/DDBJ whole genome shotgun (WGS) entry which is preliminary data.</text>
</comment>
<gene>
    <name evidence="2" type="ORF">ACFQ5G_52310</name>
</gene>
<evidence type="ECO:0000313" key="3">
    <source>
        <dbReference type="Proteomes" id="UP001597183"/>
    </source>
</evidence>
<proteinExistence type="predicted"/>
<name>A0ABW4AUU4_9ACTN</name>
<dbReference type="EMBL" id="JBHTMK010000076">
    <property type="protein sequence ID" value="MFD1373968.1"/>
    <property type="molecule type" value="Genomic_DNA"/>
</dbReference>
<keyword evidence="3" id="KW-1185">Reference proteome</keyword>
<accession>A0ABW4AUU4</accession>
<evidence type="ECO:0000313" key="2">
    <source>
        <dbReference type="EMBL" id="MFD1373968.1"/>
    </source>
</evidence>
<dbReference type="Proteomes" id="UP001597183">
    <property type="component" value="Unassembled WGS sequence"/>
</dbReference>
<organism evidence="2 3">
    <name type="scientific">Actinoplanes sichuanensis</name>
    <dbReference type="NCBI Taxonomy" id="512349"/>
    <lineage>
        <taxon>Bacteria</taxon>
        <taxon>Bacillati</taxon>
        <taxon>Actinomycetota</taxon>
        <taxon>Actinomycetes</taxon>
        <taxon>Micromonosporales</taxon>
        <taxon>Micromonosporaceae</taxon>
        <taxon>Actinoplanes</taxon>
    </lineage>
</organism>
<dbReference type="RefSeq" id="WP_317794884.1">
    <property type="nucleotide sequence ID" value="NZ_AP028461.1"/>
</dbReference>
<protein>
    <submittedName>
        <fullName evidence="2">Uncharacterized protein</fullName>
    </submittedName>
</protein>
<sequence>MPEPVTGFPDAVGIEERGGGVDVASAPPPAALCELRTDAGPSSPDRGFSLPAPPSPPRFQPETTG</sequence>
<reference evidence="3" key="1">
    <citation type="journal article" date="2019" name="Int. J. Syst. Evol. Microbiol.">
        <title>The Global Catalogue of Microorganisms (GCM) 10K type strain sequencing project: providing services to taxonomists for standard genome sequencing and annotation.</title>
        <authorList>
            <consortium name="The Broad Institute Genomics Platform"/>
            <consortium name="The Broad Institute Genome Sequencing Center for Infectious Disease"/>
            <person name="Wu L."/>
            <person name="Ma J."/>
        </authorList>
    </citation>
    <scope>NUCLEOTIDE SEQUENCE [LARGE SCALE GENOMIC DNA]</scope>
    <source>
        <strain evidence="3">CCM 7526</strain>
    </source>
</reference>
<evidence type="ECO:0000256" key="1">
    <source>
        <dbReference type="SAM" id="MobiDB-lite"/>
    </source>
</evidence>
<feature type="region of interest" description="Disordered" evidence="1">
    <location>
        <begin position="1"/>
        <end position="65"/>
    </location>
</feature>